<evidence type="ECO:0000256" key="1">
    <source>
        <dbReference type="SAM" id="MobiDB-lite"/>
    </source>
</evidence>
<name>A0A5P1E787_ASPOF</name>
<keyword evidence="2" id="KW-0732">Signal</keyword>
<evidence type="ECO:0000256" key="2">
    <source>
        <dbReference type="SAM" id="SignalP"/>
    </source>
</evidence>
<evidence type="ECO:0000313" key="4">
    <source>
        <dbReference type="Proteomes" id="UP000243459"/>
    </source>
</evidence>
<dbReference type="EMBL" id="CM007389">
    <property type="protein sequence ID" value="ONK58522.1"/>
    <property type="molecule type" value="Genomic_DNA"/>
</dbReference>
<proteinExistence type="predicted"/>
<feature type="signal peptide" evidence="2">
    <location>
        <begin position="1"/>
        <end position="22"/>
    </location>
</feature>
<feature type="region of interest" description="Disordered" evidence="1">
    <location>
        <begin position="99"/>
        <end position="123"/>
    </location>
</feature>
<dbReference type="AlphaFoldDB" id="A0A5P1E787"/>
<dbReference type="Gramene" id="ONK58522">
    <property type="protein sequence ID" value="ONK58522"/>
    <property type="gene ID" value="A4U43_C09F13940"/>
</dbReference>
<gene>
    <name evidence="3" type="ORF">A4U43_C09F13940</name>
</gene>
<protein>
    <submittedName>
        <fullName evidence="3">Uncharacterized protein</fullName>
    </submittedName>
</protein>
<sequence length="123" mass="12929">MANKVCHCIVLVLVLSVGSAFGARVIGFPPGANPIEENPVSGESIYHYIAPSGNVHGEDKVDGALRIFLDHNRRFAAYRSGVRGENPIEEDPIPIGFGFTGSKHEVPSGGDPINNPVPPAGGD</sequence>
<feature type="chain" id="PRO_5024394241" evidence="2">
    <location>
        <begin position="23"/>
        <end position="123"/>
    </location>
</feature>
<keyword evidence="4" id="KW-1185">Reference proteome</keyword>
<organism evidence="3 4">
    <name type="scientific">Asparagus officinalis</name>
    <name type="common">Garden asparagus</name>
    <dbReference type="NCBI Taxonomy" id="4686"/>
    <lineage>
        <taxon>Eukaryota</taxon>
        <taxon>Viridiplantae</taxon>
        <taxon>Streptophyta</taxon>
        <taxon>Embryophyta</taxon>
        <taxon>Tracheophyta</taxon>
        <taxon>Spermatophyta</taxon>
        <taxon>Magnoliopsida</taxon>
        <taxon>Liliopsida</taxon>
        <taxon>Asparagales</taxon>
        <taxon>Asparagaceae</taxon>
        <taxon>Asparagoideae</taxon>
        <taxon>Asparagus</taxon>
    </lineage>
</organism>
<reference evidence="4" key="1">
    <citation type="journal article" date="2017" name="Nat. Commun.">
        <title>The asparagus genome sheds light on the origin and evolution of a young Y chromosome.</title>
        <authorList>
            <person name="Harkess A."/>
            <person name="Zhou J."/>
            <person name="Xu C."/>
            <person name="Bowers J.E."/>
            <person name="Van der Hulst R."/>
            <person name="Ayyampalayam S."/>
            <person name="Mercati F."/>
            <person name="Riccardi P."/>
            <person name="McKain M.R."/>
            <person name="Kakrana A."/>
            <person name="Tang H."/>
            <person name="Ray J."/>
            <person name="Groenendijk J."/>
            <person name="Arikit S."/>
            <person name="Mathioni S.M."/>
            <person name="Nakano M."/>
            <person name="Shan H."/>
            <person name="Telgmann-Rauber A."/>
            <person name="Kanno A."/>
            <person name="Yue Z."/>
            <person name="Chen H."/>
            <person name="Li W."/>
            <person name="Chen Y."/>
            <person name="Xu X."/>
            <person name="Zhang Y."/>
            <person name="Luo S."/>
            <person name="Chen H."/>
            <person name="Gao J."/>
            <person name="Mao Z."/>
            <person name="Pires J.C."/>
            <person name="Luo M."/>
            <person name="Kudrna D."/>
            <person name="Wing R.A."/>
            <person name="Meyers B.C."/>
            <person name="Yi K."/>
            <person name="Kong H."/>
            <person name="Lavrijsen P."/>
            <person name="Sunseri F."/>
            <person name="Falavigna A."/>
            <person name="Ye Y."/>
            <person name="Leebens-Mack J.H."/>
            <person name="Chen G."/>
        </authorList>
    </citation>
    <scope>NUCLEOTIDE SEQUENCE [LARGE SCALE GENOMIC DNA]</scope>
    <source>
        <strain evidence="4">cv. DH0086</strain>
    </source>
</reference>
<accession>A0A5P1E787</accession>
<dbReference type="Proteomes" id="UP000243459">
    <property type="component" value="Chromosome 9"/>
</dbReference>
<evidence type="ECO:0000313" key="3">
    <source>
        <dbReference type="EMBL" id="ONK58522.1"/>
    </source>
</evidence>